<dbReference type="PANTHER" id="PTHR43689">
    <property type="entry name" value="HYDROLASE"/>
    <property type="match status" value="1"/>
</dbReference>
<evidence type="ECO:0000259" key="1">
    <source>
        <dbReference type="Pfam" id="PF12697"/>
    </source>
</evidence>
<protein>
    <submittedName>
        <fullName evidence="2">Lactonase</fullName>
    </submittedName>
</protein>
<proteinExistence type="predicted"/>
<dbReference type="SUPFAM" id="SSF53474">
    <property type="entry name" value="alpha/beta-Hydrolases"/>
    <property type="match status" value="1"/>
</dbReference>
<dbReference type="InterPro" id="IPR029058">
    <property type="entry name" value="AB_hydrolase_fold"/>
</dbReference>
<dbReference type="Gene3D" id="3.40.50.1820">
    <property type="entry name" value="alpha/beta hydrolase"/>
    <property type="match status" value="1"/>
</dbReference>
<reference evidence="2 3" key="1">
    <citation type="submission" date="2017-07" db="EMBL/GenBank/DDBJ databases">
        <title>Complete genome sequence of Oryzomicrobium terrae TPP412.</title>
        <authorList>
            <person name="Chiu L.-W."/>
            <person name="Lo K.-J."/>
            <person name="Tsai Y.-M."/>
            <person name="Lin S.-S."/>
            <person name="Kuo C.-H."/>
            <person name="Liu C.-T."/>
        </authorList>
    </citation>
    <scope>NUCLEOTIDE SEQUENCE [LARGE SCALE GENOMIC DNA]</scope>
    <source>
        <strain evidence="2 3">TPP412</strain>
    </source>
</reference>
<dbReference type="AlphaFoldDB" id="A0A5C1E7N2"/>
<evidence type="ECO:0000313" key="3">
    <source>
        <dbReference type="Proteomes" id="UP000323671"/>
    </source>
</evidence>
<gene>
    <name evidence="2" type="ORF">OTERR_14850</name>
</gene>
<organism evidence="2 3">
    <name type="scientific">Oryzomicrobium terrae</name>
    <dbReference type="NCBI Taxonomy" id="1735038"/>
    <lineage>
        <taxon>Bacteria</taxon>
        <taxon>Pseudomonadati</taxon>
        <taxon>Pseudomonadota</taxon>
        <taxon>Betaproteobacteria</taxon>
        <taxon>Rhodocyclales</taxon>
        <taxon>Rhodocyclaceae</taxon>
        <taxon>Oryzomicrobium</taxon>
    </lineage>
</organism>
<dbReference type="KEGG" id="otr:OTERR_14850"/>
<dbReference type="PANTHER" id="PTHR43689:SF8">
    <property type="entry name" value="ALPHA_BETA-HYDROLASES SUPERFAMILY PROTEIN"/>
    <property type="match status" value="1"/>
</dbReference>
<evidence type="ECO:0000313" key="2">
    <source>
        <dbReference type="EMBL" id="QEL64961.1"/>
    </source>
</evidence>
<dbReference type="Proteomes" id="UP000323671">
    <property type="component" value="Chromosome"/>
</dbReference>
<accession>A0A5C1E7N2</accession>
<feature type="domain" description="AB hydrolase-1" evidence="1">
    <location>
        <begin position="37"/>
        <end position="258"/>
    </location>
</feature>
<keyword evidence="3" id="KW-1185">Reference proteome</keyword>
<dbReference type="InterPro" id="IPR000073">
    <property type="entry name" value="AB_hydrolase_1"/>
</dbReference>
<dbReference type="EMBL" id="CP022579">
    <property type="protein sequence ID" value="QEL64961.1"/>
    <property type="molecule type" value="Genomic_DNA"/>
</dbReference>
<name>A0A5C1E7N2_9RHOO</name>
<dbReference type="Pfam" id="PF12697">
    <property type="entry name" value="Abhydrolase_6"/>
    <property type="match status" value="1"/>
</dbReference>
<sequence length="266" mass="29150">MNAGMNVVYQPSRVTVHGLELEVGCWTPTGEGEGADLVLLHEGLGSLSLWRDFPEQLAAATGRQVWAWSRQGYGASGRDPRPRTPDYLEIEARDWLPATLKALCIERPVLVGHSDGGSIALLHGILFPGAQAGLVAIAPHSWVEEESLAGIRIAGQSWRDSMGKSGGFQARLARHHGDADRVFADWHDTWLSPPFRDWDIRGRLSAIACPTLAVQGRQDEYATLEQIHVVRDRVSGAQAAIIEDCGHSPHREQPAALLQIIHNFLD</sequence>